<evidence type="ECO:0000256" key="1">
    <source>
        <dbReference type="SAM" id="MobiDB-lite"/>
    </source>
</evidence>
<keyword evidence="2" id="KW-0732">Signal</keyword>
<feature type="region of interest" description="Disordered" evidence="1">
    <location>
        <begin position="168"/>
        <end position="193"/>
    </location>
</feature>
<feature type="chain" id="PRO_5041742491" description="Small secreted protein" evidence="2">
    <location>
        <begin position="20"/>
        <end position="193"/>
    </location>
</feature>
<accession>A0AA97P2Z2</accession>
<organism evidence="3">
    <name type="scientific">Pyricularia oryzae (strain Y34)</name>
    <name type="common">Rice blast fungus</name>
    <name type="synonym">Magnaporthe oryzae</name>
    <dbReference type="NCBI Taxonomy" id="1143189"/>
    <lineage>
        <taxon>Eukaryota</taxon>
        <taxon>Fungi</taxon>
        <taxon>Dikarya</taxon>
        <taxon>Ascomycota</taxon>
        <taxon>Pezizomycotina</taxon>
        <taxon>Sordariomycetes</taxon>
        <taxon>Sordariomycetidae</taxon>
        <taxon>Magnaporthales</taxon>
        <taxon>Pyriculariaceae</taxon>
        <taxon>Pyricularia</taxon>
    </lineage>
</organism>
<feature type="signal peptide" evidence="2">
    <location>
        <begin position="1"/>
        <end position="19"/>
    </location>
</feature>
<dbReference type="EMBL" id="JH793545">
    <property type="protein sequence ID" value="ELQ40989.1"/>
    <property type="molecule type" value="Genomic_DNA"/>
</dbReference>
<proteinExistence type="predicted"/>
<dbReference type="AlphaFoldDB" id="A0AA97P2Z2"/>
<dbReference type="Proteomes" id="UP000011086">
    <property type="component" value="Unassembled WGS sequence"/>
</dbReference>
<sequence>MQFRQTILSLFLVFNLAQALPTSASTSVVDISKRANNKGGGGGKGGKGGVSAEVKGINKNIGIQKQEKQDAKAVSAAETGGKAQFGKAKGQLLDTIEKGEKVRANNQKLADKNNKPLVDGLKKVQGAQATEEKLAKSLQGGNSKTDKATLKTLQSDFSQGIKVNKENAALAKNGGKTGGKGGDKGGKGGKGGK</sequence>
<protein>
    <recommendedName>
        <fullName evidence="4">Small secreted protein</fullName>
    </recommendedName>
</protein>
<gene>
    <name evidence="3" type="ORF">OOU_Y34scaffold00309g1</name>
</gene>
<evidence type="ECO:0000256" key="2">
    <source>
        <dbReference type="SAM" id="SignalP"/>
    </source>
</evidence>
<evidence type="ECO:0008006" key="4">
    <source>
        <dbReference type="Google" id="ProtNLM"/>
    </source>
</evidence>
<reference evidence="3" key="1">
    <citation type="journal article" date="2012" name="PLoS Genet.">
        <title>Comparative analysis of the genomes of two field isolates of the rice blast fungus Magnaporthe oryzae.</title>
        <authorList>
            <person name="Xue M."/>
            <person name="Yang J."/>
            <person name="Li Z."/>
            <person name="Hu S."/>
            <person name="Yao N."/>
            <person name="Dean R.A."/>
            <person name="Zhao W."/>
            <person name="Shen M."/>
            <person name="Zhang H."/>
            <person name="Li C."/>
            <person name="Liu L."/>
            <person name="Cao L."/>
            <person name="Xu X."/>
            <person name="Xing Y."/>
            <person name="Hsiang T."/>
            <person name="Zhang Z."/>
            <person name="Xu J.R."/>
            <person name="Peng Y.L."/>
        </authorList>
    </citation>
    <scope>NUCLEOTIDE SEQUENCE</scope>
    <source>
        <strain evidence="3">Y34</strain>
    </source>
</reference>
<name>A0AA97P2Z2_PYRO3</name>
<evidence type="ECO:0000313" key="3">
    <source>
        <dbReference type="EMBL" id="ELQ40989.1"/>
    </source>
</evidence>